<dbReference type="GO" id="GO:0000105">
    <property type="term" value="P:L-histidine biosynthetic process"/>
    <property type="evidence" value="ECO:0007669"/>
    <property type="project" value="UniProtKB-UniRule"/>
</dbReference>
<accession>A0A1W1VSY7</accession>
<keyword evidence="4 8" id="KW-0028">Amino-acid biosynthesis</keyword>
<dbReference type="EMBL" id="FWWT01000023">
    <property type="protein sequence ID" value="SMB96459.1"/>
    <property type="molecule type" value="Genomic_DNA"/>
</dbReference>
<evidence type="ECO:0000256" key="6">
    <source>
        <dbReference type="ARBA" id="ARBA00023102"/>
    </source>
</evidence>
<evidence type="ECO:0000256" key="7">
    <source>
        <dbReference type="ARBA" id="ARBA00049158"/>
    </source>
</evidence>
<dbReference type="NCBIfam" id="NF005596">
    <property type="entry name" value="PRK07328.1"/>
    <property type="match status" value="1"/>
</dbReference>
<dbReference type="InterPro" id="IPR004013">
    <property type="entry name" value="PHP_dom"/>
</dbReference>
<dbReference type="Gene3D" id="3.20.20.140">
    <property type="entry name" value="Metal-dependent hydrolases"/>
    <property type="match status" value="1"/>
</dbReference>
<name>A0A1W1VSY7_DESTI</name>
<evidence type="ECO:0000313" key="11">
    <source>
        <dbReference type="Proteomes" id="UP000192731"/>
    </source>
</evidence>
<evidence type="ECO:0000256" key="1">
    <source>
        <dbReference type="ARBA" id="ARBA00004970"/>
    </source>
</evidence>
<dbReference type="STRING" id="656914.SAMN00017405_1547"/>
<dbReference type="AlphaFoldDB" id="A0A1W1VSY7"/>
<reference evidence="10 11" key="1">
    <citation type="submission" date="2017-04" db="EMBL/GenBank/DDBJ databases">
        <authorList>
            <person name="Afonso C.L."/>
            <person name="Miller P.J."/>
            <person name="Scott M.A."/>
            <person name="Spackman E."/>
            <person name="Goraichik I."/>
            <person name="Dimitrov K.M."/>
            <person name="Suarez D.L."/>
            <person name="Swayne D.E."/>
        </authorList>
    </citation>
    <scope>NUCLEOTIDE SEQUENCE [LARGE SCALE GENOMIC DNA]</scope>
    <source>
        <strain evidence="10 11">DSM 11270</strain>
    </source>
</reference>
<dbReference type="CDD" id="cd12110">
    <property type="entry name" value="PHP_HisPPase_Hisj_like"/>
    <property type="match status" value="1"/>
</dbReference>
<dbReference type="RefSeq" id="WP_084054395.1">
    <property type="nucleotide sequence ID" value="NZ_FWWT01000023.1"/>
</dbReference>
<evidence type="ECO:0000256" key="5">
    <source>
        <dbReference type="ARBA" id="ARBA00022801"/>
    </source>
</evidence>
<evidence type="ECO:0000256" key="8">
    <source>
        <dbReference type="RuleBase" id="RU366003"/>
    </source>
</evidence>
<evidence type="ECO:0000256" key="4">
    <source>
        <dbReference type="ARBA" id="ARBA00022605"/>
    </source>
</evidence>
<dbReference type="PANTHER" id="PTHR21039">
    <property type="entry name" value="HISTIDINOL PHOSPHATASE-RELATED"/>
    <property type="match status" value="1"/>
</dbReference>
<dbReference type="Proteomes" id="UP000192731">
    <property type="component" value="Unassembled WGS sequence"/>
</dbReference>
<protein>
    <recommendedName>
        <fullName evidence="3 8">Histidinol-phosphatase</fullName>
        <shortName evidence="8">HolPase</shortName>
        <ecNumber evidence="3 8">3.1.3.15</ecNumber>
    </recommendedName>
</protein>
<comment type="similarity">
    <text evidence="2 8">Belongs to the PHP hydrolase family. HisK subfamily.</text>
</comment>
<dbReference type="SUPFAM" id="SSF89550">
    <property type="entry name" value="PHP domain-like"/>
    <property type="match status" value="1"/>
</dbReference>
<gene>
    <name evidence="10" type="ORF">SAMN00017405_1547</name>
</gene>
<dbReference type="InterPro" id="IPR010140">
    <property type="entry name" value="Histidinol_P_phosphatase_HisJ"/>
</dbReference>
<keyword evidence="5 8" id="KW-0378">Hydrolase</keyword>
<evidence type="ECO:0000256" key="3">
    <source>
        <dbReference type="ARBA" id="ARBA00013085"/>
    </source>
</evidence>
<dbReference type="GO" id="GO:0004401">
    <property type="term" value="F:histidinol-phosphatase activity"/>
    <property type="evidence" value="ECO:0007669"/>
    <property type="project" value="UniProtKB-UniRule"/>
</dbReference>
<dbReference type="NCBIfam" id="TIGR01856">
    <property type="entry name" value="hisJ_fam"/>
    <property type="match status" value="1"/>
</dbReference>
<dbReference type="GO" id="GO:0005737">
    <property type="term" value="C:cytoplasm"/>
    <property type="evidence" value="ECO:0007669"/>
    <property type="project" value="TreeGrafter"/>
</dbReference>
<dbReference type="EC" id="3.1.3.15" evidence="3 8"/>
<dbReference type="InterPro" id="IPR016195">
    <property type="entry name" value="Pol/histidinol_Pase-like"/>
</dbReference>
<evidence type="ECO:0000259" key="9">
    <source>
        <dbReference type="Pfam" id="PF02811"/>
    </source>
</evidence>
<proteinExistence type="inferred from homology"/>
<dbReference type="PANTHER" id="PTHR21039:SF0">
    <property type="entry name" value="HISTIDINOL-PHOSPHATASE"/>
    <property type="match status" value="1"/>
</dbReference>
<evidence type="ECO:0000256" key="2">
    <source>
        <dbReference type="ARBA" id="ARBA00009152"/>
    </source>
</evidence>
<evidence type="ECO:0000313" key="10">
    <source>
        <dbReference type="EMBL" id="SMB96459.1"/>
    </source>
</evidence>
<comment type="pathway">
    <text evidence="1 8">Amino-acid biosynthesis; L-histidine biosynthesis; L-histidine from 5-phospho-alpha-D-ribose 1-diphosphate: step 8/9.</text>
</comment>
<dbReference type="Pfam" id="PF02811">
    <property type="entry name" value="PHP"/>
    <property type="match status" value="1"/>
</dbReference>
<keyword evidence="11" id="KW-1185">Reference proteome</keyword>
<dbReference type="OrthoDB" id="9775255at2"/>
<dbReference type="UniPathway" id="UPA00031">
    <property type="reaction ID" value="UER00013"/>
</dbReference>
<keyword evidence="6 8" id="KW-0368">Histidine biosynthesis</keyword>
<comment type="catalytic activity">
    <reaction evidence="7 8">
        <text>L-histidinol phosphate + H2O = L-histidinol + phosphate</text>
        <dbReference type="Rhea" id="RHEA:14465"/>
        <dbReference type="ChEBI" id="CHEBI:15377"/>
        <dbReference type="ChEBI" id="CHEBI:43474"/>
        <dbReference type="ChEBI" id="CHEBI:57699"/>
        <dbReference type="ChEBI" id="CHEBI:57980"/>
        <dbReference type="EC" id="3.1.3.15"/>
    </reaction>
</comment>
<sequence>MLVDLHVHAIGHDDRKHNLDNLIPYLEKAKTMNIKEIGFADHDRYFDILNLNLYEDLQKLYPEIKINVGLEVDYFPDKIFEITKIINKFDFDYIIGSVHYIDEWMFDSDKQKQGFLEKDIDEVYKQYLSRIVGAAQTGLFPLIGHLDLIKIFGFKPTKNISETFLEAIKLIQKTGVVIELNTNGWYKPVNELYPSEELIKLCFNYNIPITLSSDAHQAEHVGRDVDKALNLAKKCGYKKIATFANKKVNFVNI</sequence>
<feature type="domain" description="PHP" evidence="9">
    <location>
        <begin position="4"/>
        <end position="183"/>
    </location>
</feature>
<organism evidence="10 11">
    <name type="scientific">Desulfonispora thiosulfatigenes DSM 11270</name>
    <dbReference type="NCBI Taxonomy" id="656914"/>
    <lineage>
        <taxon>Bacteria</taxon>
        <taxon>Bacillati</taxon>
        <taxon>Bacillota</taxon>
        <taxon>Clostridia</taxon>
        <taxon>Eubacteriales</taxon>
        <taxon>Peptococcaceae</taxon>
        <taxon>Desulfonispora</taxon>
    </lineage>
</organism>